<dbReference type="Proteomes" id="UP001268036">
    <property type="component" value="Unassembled WGS sequence"/>
</dbReference>
<reference evidence="1" key="1">
    <citation type="submission" date="2023-08" db="EMBL/GenBank/DDBJ databases">
        <title>Functional and genomic diversity of the sorghum phyllosphere microbiome.</title>
        <authorList>
            <person name="Shade A."/>
        </authorList>
    </citation>
    <scope>NUCLEOTIDE SEQUENCE</scope>
    <source>
        <strain evidence="1">SORGH_AS_0201</strain>
    </source>
</reference>
<dbReference type="AlphaFoldDB" id="A0AAJ2EZH3"/>
<organism evidence="1 2">
    <name type="scientific">Pseudomonas oryzihabitans</name>
    <dbReference type="NCBI Taxonomy" id="47885"/>
    <lineage>
        <taxon>Bacteria</taxon>
        <taxon>Pseudomonadati</taxon>
        <taxon>Pseudomonadota</taxon>
        <taxon>Gammaproteobacteria</taxon>
        <taxon>Pseudomonadales</taxon>
        <taxon>Pseudomonadaceae</taxon>
        <taxon>Pseudomonas</taxon>
    </lineage>
</organism>
<gene>
    <name evidence="1" type="ORF">QE440_002161</name>
</gene>
<dbReference type="RefSeq" id="WP_309758150.1">
    <property type="nucleotide sequence ID" value="NZ_JAVJAF010000001.1"/>
</dbReference>
<dbReference type="EMBL" id="JAVJAF010000001">
    <property type="protein sequence ID" value="MDR6234420.1"/>
    <property type="molecule type" value="Genomic_DNA"/>
</dbReference>
<proteinExistence type="predicted"/>
<accession>A0AAJ2EZH3</accession>
<sequence>MRDLNFENLLDTLVNDLTNAMRYGILSERRLTAKEFEDKVRSTLQRICHSRQIYVDMTPPAQEFPDIIFNEEFGIEVKYTENDTWRSIANSIFEGRRNLGVKEIYVVFGKAGGIPEVRWARYDECIMHVRTSHVPRFEIEIGTDRPLFEKLQISYEKFRLLPQHEKMVYIRQYAKGRLKNGERLWWIEDLEEKGEQHSLPLEVKLYTQLGPHEKRKLRAEAAFLCPQIVQGSRAKGKYDDATLYILTRYGILCNQARDLFTAGSVAMRLNAERGGNYLQRALDDIAPEIRYAAATLNTDIVREYWGFDVEPRRRMEEWMRLLDKHASGTGWIPSQDLFRG</sequence>
<comment type="caution">
    <text evidence="1">The sequence shown here is derived from an EMBL/GenBank/DDBJ whole genome shotgun (WGS) entry which is preliminary data.</text>
</comment>
<name>A0AAJ2EZH3_9PSED</name>
<evidence type="ECO:0008006" key="3">
    <source>
        <dbReference type="Google" id="ProtNLM"/>
    </source>
</evidence>
<evidence type="ECO:0000313" key="2">
    <source>
        <dbReference type="Proteomes" id="UP001268036"/>
    </source>
</evidence>
<protein>
    <recommendedName>
        <fullName evidence="3">Restriction endonuclease</fullName>
    </recommendedName>
</protein>
<evidence type="ECO:0000313" key="1">
    <source>
        <dbReference type="EMBL" id="MDR6234420.1"/>
    </source>
</evidence>